<dbReference type="InterPro" id="IPR002156">
    <property type="entry name" value="RNaseH_domain"/>
</dbReference>
<dbReference type="GO" id="GO:0003676">
    <property type="term" value="F:nucleic acid binding"/>
    <property type="evidence" value="ECO:0007669"/>
    <property type="project" value="InterPro"/>
</dbReference>
<dbReference type="EMBL" id="OIVN01000819">
    <property type="protein sequence ID" value="SPC86030.1"/>
    <property type="molecule type" value="Genomic_DNA"/>
</dbReference>
<dbReference type="InterPro" id="IPR043128">
    <property type="entry name" value="Rev_trsase/Diguanyl_cyclase"/>
</dbReference>
<dbReference type="InterPro" id="IPR012337">
    <property type="entry name" value="RNaseH-like_sf"/>
</dbReference>
<dbReference type="GO" id="GO:0006310">
    <property type="term" value="P:DNA recombination"/>
    <property type="evidence" value="ECO:0007669"/>
    <property type="project" value="UniProtKB-KW"/>
</dbReference>
<feature type="compositionally biased region" description="Polar residues" evidence="7">
    <location>
        <begin position="289"/>
        <end position="299"/>
    </location>
</feature>
<evidence type="ECO:0000313" key="9">
    <source>
        <dbReference type="EMBL" id="SPC86030.1"/>
    </source>
</evidence>
<dbReference type="InterPro" id="IPR000477">
    <property type="entry name" value="RT_dom"/>
</dbReference>
<dbReference type="Pfam" id="PF00078">
    <property type="entry name" value="RVT_1"/>
    <property type="match status" value="1"/>
</dbReference>
<dbReference type="Pfam" id="PF13456">
    <property type="entry name" value="RVT_3"/>
    <property type="match status" value="1"/>
</dbReference>
<evidence type="ECO:0000256" key="6">
    <source>
        <dbReference type="ARBA" id="ARBA00023268"/>
    </source>
</evidence>
<feature type="compositionally biased region" description="Polar residues" evidence="7">
    <location>
        <begin position="722"/>
        <end position="740"/>
    </location>
</feature>
<evidence type="ECO:0000256" key="7">
    <source>
        <dbReference type="SAM" id="MobiDB-lite"/>
    </source>
</evidence>
<feature type="compositionally biased region" description="Basic and acidic residues" evidence="7">
    <location>
        <begin position="10"/>
        <end position="23"/>
    </location>
</feature>
<keyword evidence="5" id="KW-0233">DNA recombination</keyword>
<keyword evidence="2" id="KW-0548">Nucleotidyltransferase</keyword>
<dbReference type="GO" id="GO:0004523">
    <property type="term" value="F:RNA-DNA hybrid ribonuclease activity"/>
    <property type="evidence" value="ECO:0007669"/>
    <property type="project" value="InterPro"/>
</dbReference>
<feature type="region of interest" description="Disordered" evidence="7">
    <location>
        <begin position="277"/>
        <end position="315"/>
    </location>
</feature>
<name>A0A2N9FG65_FAGSY</name>
<dbReference type="InterPro" id="IPR043502">
    <property type="entry name" value="DNA/RNA_pol_sf"/>
</dbReference>
<dbReference type="Gene3D" id="3.30.70.270">
    <property type="match status" value="2"/>
</dbReference>
<dbReference type="CDD" id="cd00303">
    <property type="entry name" value="retropepsin_like"/>
    <property type="match status" value="1"/>
</dbReference>
<dbReference type="Gene3D" id="3.30.420.10">
    <property type="entry name" value="Ribonuclease H-like superfamily/Ribonuclease H"/>
    <property type="match status" value="2"/>
</dbReference>
<dbReference type="InterPro" id="IPR036397">
    <property type="entry name" value="RNaseH_sf"/>
</dbReference>
<keyword evidence="4" id="KW-0378">Hydrolase</keyword>
<keyword evidence="3" id="KW-0540">Nuclease</keyword>
<dbReference type="PANTHER" id="PTHR37984">
    <property type="entry name" value="PROTEIN CBG26694"/>
    <property type="match status" value="1"/>
</dbReference>
<dbReference type="PROSITE" id="PS50994">
    <property type="entry name" value="INTEGRASE"/>
    <property type="match status" value="1"/>
</dbReference>
<dbReference type="InterPro" id="IPR001584">
    <property type="entry name" value="Integrase_cat-core"/>
</dbReference>
<feature type="region of interest" description="Disordered" evidence="7">
    <location>
        <begin position="694"/>
        <end position="749"/>
    </location>
</feature>
<dbReference type="InterPro" id="IPR041577">
    <property type="entry name" value="RT_RNaseH_2"/>
</dbReference>
<organism evidence="9">
    <name type="scientific">Fagus sylvatica</name>
    <name type="common">Beechnut</name>
    <dbReference type="NCBI Taxonomy" id="28930"/>
    <lineage>
        <taxon>Eukaryota</taxon>
        <taxon>Viridiplantae</taxon>
        <taxon>Streptophyta</taxon>
        <taxon>Embryophyta</taxon>
        <taxon>Tracheophyta</taxon>
        <taxon>Spermatophyta</taxon>
        <taxon>Magnoliopsida</taxon>
        <taxon>eudicotyledons</taxon>
        <taxon>Gunneridae</taxon>
        <taxon>Pentapetalae</taxon>
        <taxon>rosids</taxon>
        <taxon>fabids</taxon>
        <taxon>Fagales</taxon>
        <taxon>Fagaceae</taxon>
        <taxon>Fagus</taxon>
    </lineage>
</organism>
<keyword evidence="1" id="KW-0808">Transferase</keyword>
<accession>A0A2N9FG65</accession>
<dbReference type="Pfam" id="PF17919">
    <property type="entry name" value="RT_RNaseH_2"/>
    <property type="match status" value="1"/>
</dbReference>
<dbReference type="SUPFAM" id="SSF50630">
    <property type="entry name" value="Acid proteases"/>
    <property type="match status" value="1"/>
</dbReference>
<dbReference type="InterPro" id="IPR021109">
    <property type="entry name" value="Peptidase_aspartic_dom_sf"/>
</dbReference>
<dbReference type="PANTHER" id="PTHR37984:SF5">
    <property type="entry name" value="PROTEIN NYNRIN-LIKE"/>
    <property type="match status" value="1"/>
</dbReference>
<dbReference type="Pfam" id="PF00665">
    <property type="entry name" value="rve"/>
    <property type="match status" value="1"/>
</dbReference>
<dbReference type="GO" id="GO:0015074">
    <property type="term" value="P:DNA integration"/>
    <property type="evidence" value="ECO:0007669"/>
    <property type="project" value="InterPro"/>
</dbReference>
<dbReference type="GO" id="GO:0016779">
    <property type="term" value="F:nucleotidyltransferase activity"/>
    <property type="evidence" value="ECO:0007669"/>
    <property type="project" value="UniProtKB-KW"/>
</dbReference>
<dbReference type="SUPFAM" id="SSF56672">
    <property type="entry name" value="DNA/RNA polymerases"/>
    <property type="match status" value="1"/>
</dbReference>
<evidence type="ECO:0000256" key="4">
    <source>
        <dbReference type="ARBA" id="ARBA00022759"/>
    </source>
</evidence>
<sequence>MPPKTRQRKNQREVSVHTEHSHAESAVNARGQDQPQPPPSDQNREVPPTSLLLQLIQSLQQNQSELAEAIKQLKEKDTATKTPRQNEEENQEKPHQDSGSQEKEATFVTMSDVANLLKQEREKNPKEPRLFVRKPPYPIELLKQPYPEKYVAPTFSRFDGRKGSALVHISKFIDSMGAYAGNGDLCLREFSKSLDDRAYTWYTTLPPGKQMGKTCSVIYIAFAIYLLDCYANYEEGELVGVCIDNMLPEFRAHLENLDISRFAQLLQKARKTALSVKPHVEKPKEKKTQPQVLTVSTVNNKRKKSNEKSFEEPPPPVPCTVEEIMAILDKWVADGIIKLPEISKKATEEDKKNPKFCYFHQYVHHSTADCWTLRRKFHEKIHDGTLELPQVRQKVNIDPFLKHQEKGAVSVVIHGNASDVDTDEPIAANSAMTPAAVKTLQRNPRFRSLFNQLGLNPEARTAATEAIMAIAADSGAHCFTAETHASRAFLETTNAITFTDEDMEVQYPDHRRPLYLSATINEVQVRRALVDTGFCINLIPLSTIQAAEISQKKIQGAPMEIKGFGGVGEYTKGHIQLVLKVGPIVALTRFHVVDSVVPYHILLGRPWLHKHQLVPSTYHQCVKGRLNGKPIRIAANSTPFDQSESHFVEAALYDEITPAGEASLAKPIGIPLPKWEEIKDAPEADLRDLLERKKRHKAEASTSKSQPQCEAPGSGEGIFQPSCLTVNTTDVPESADTTEPVTADPKISAKEELETSGTIYEDLPPGGRSSNYSRSQETTFSWFYQANTAPVVAVQHSPREEKEWTLRRLHFRTPIGNFYYTVMPFGLKNAGATYQRTMTAMFHDMMHREIEDYVDDIVVKSKTREDHFSILKKVFERCRLYKLKMNPLKCAFGVSAGKFLGFLVHQRGIDVDPAKASAIATMKPPTTHKELKSFLGKLSYIRRFIPGLAAVTSAFAPLLKKGASFHWSTECQEAFEKVQDIMTKLPTVCAPISGKPLRLYLASNSRAIGALIAQENDNGVEQPIYYVSRTLKDAESRYSGAERSCLALIYASQRLRHYFLAHKVHFHSMRLLAETPTAIKSQAIADLLAQFPGEDNSFITDEVPGDSLQMKYPGKSMKYFWQRIAYEMGIKHLRVIGDSNLVVCQARGEFSLKEPSLAPYRALAQKFEAKFSTFEIEHAQRNENRYADALATLGSQITFEGEEMNVTICKKMEPITETLKKEFEEPSSDQEDWRAPIKAKLISPTVTADLKEIKDYTLISGDLYRRLPGGVLTRCIRSGRDTKSNAPTCQFHYSNEEVCATFVSTDWRTPFLEYLLEGILPSNPKDVYRLKRLALRYFVEGGILFRKGFHGEPLRCLSLSESQMVMKETHAGEYFVKTCHTCQVQANLIHTHPTSLQNMATPWPFHTWGLDLIGPINPASGGYIWILVATEYFTKWVEAIPLRKATGAAVANFIREHIITRFGIPYKLITDNGTPFINKDVREVLEHYRVKHRRSTPYYPQGNGQAEATNRMLLRILSKMVFDYGNDWKAHLADVLWAYRSSPKTATGSELEVDANICAEARMADLEGLDEARDLAKAKSQRNYQKMANVYSKALRVRIFAEGQMVLKAAEFVRRNLPSPSKFSPNWDGPYIIREAHGSGYYRLSKSDGTALADPINGKWLKHYYS</sequence>
<keyword evidence="4" id="KW-0255">Endonuclease</keyword>
<evidence type="ECO:0000256" key="5">
    <source>
        <dbReference type="ARBA" id="ARBA00023172"/>
    </source>
</evidence>
<dbReference type="InterPro" id="IPR050951">
    <property type="entry name" value="Retrovirus_Pol_polyprotein"/>
</dbReference>
<feature type="compositionally biased region" description="Basic and acidic residues" evidence="7">
    <location>
        <begin position="278"/>
        <end position="288"/>
    </location>
</feature>
<gene>
    <name evidence="9" type="ORF">FSB_LOCUS13912</name>
</gene>
<dbReference type="CDD" id="cd01647">
    <property type="entry name" value="RT_LTR"/>
    <property type="match status" value="1"/>
</dbReference>
<reference evidence="9" key="1">
    <citation type="submission" date="2018-02" db="EMBL/GenBank/DDBJ databases">
        <authorList>
            <person name="Cohen D.B."/>
            <person name="Kent A.D."/>
        </authorList>
    </citation>
    <scope>NUCLEOTIDE SEQUENCE</scope>
</reference>
<evidence type="ECO:0000259" key="8">
    <source>
        <dbReference type="PROSITE" id="PS50994"/>
    </source>
</evidence>
<dbReference type="FunFam" id="3.30.70.270:FF:000020">
    <property type="entry name" value="Transposon Tf2-6 polyprotein-like Protein"/>
    <property type="match status" value="1"/>
</dbReference>
<feature type="domain" description="Integrase catalytic" evidence="8">
    <location>
        <begin position="1400"/>
        <end position="1560"/>
    </location>
</feature>
<feature type="region of interest" description="Disordered" evidence="7">
    <location>
        <begin position="1"/>
        <end position="51"/>
    </location>
</feature>
<keyword evidence="6" id="KW-0511">Multifunctional enzyme</keyword>
<feature type="region of interest" description="Disordered" evidence="7">
    <location>
        <begin position="74"/>
        <end position="103"/>
    </location>
</feature>
<evidence type="ECO:0000256" key="3">
    <source>
        <dbReference type="ARBA" id="ARBA00022722"/>
    </source>
</evidence>
<proteinExistence type="predicted"/>
<protein>
    <recommendedName>
        <fullName evidence="8">Integrase catalytic domain-containing protein</fullName>
    </recommendedName>
</protein>
<dbReference type="Gene3D" id="2.40.70.10">
    <property type="entry name" value="Acid Proteases"/>
    <property type="match status" value="1"/>
</dbReference>
<dbReference type="SUPFAM" id="SSF53098">
    <property type="entry name" value="Ribonuclease H-like"/>
    <property type="match status" value="1"/>
</dbReference>
<evidence type="ECO:0000256" key="1">
    <source>
        <dbReference type="ARBA" id="ARBA00022679"/>
    </source>
</evidence>
<evidence type="ECO:0000256" key="2">
    <source>
        <dbReference type="ARBA" id="ARBA00022695"/>
    </source>
</evidence>